<evidence type="ECO:0000256" key="4">
    <source>
        <dbReference type="ARBA" id="ARBA00035244"/>
    </source>
</evidence>
<reference evidence="7" key="1">
    <citation type="submission" date="2019-02" db="EMBL/GenBank/DDBJ databases">
        <authorList>
            <person name="Li S.-H."/>
        </authorList>
    </citation>
    <scope>NUCLEOTIDE SEQUENCE</scope>
    <source>
        <strain evidence="7">IMCC14734</strain>
    </source>
</reference>
<dbReference type="Gene3D" id="3.40.1370.10">
    <property type="match status" value="1"/>
</dbReference>
<feature type="region of interest" description="Disordered" evidence="6">
    <location>
        <begin position="49"/>
        <end position="70"/>
    </location>
</feature>
<feature type="compositionally biased region" description="Basic residues" evidence="6">
    <location>
        <begin position="59"/>
        <end position="70"/>
    </location>
</feature>
<dbReference type="HAMAP" id="MF_01328_B">
    <property type="entry name" value="Ribosomal_uL4_B"/>
    <property type="match status" value="1"/>
</dbReference>
<accession>A0ABT3TAW5</accession>
<dbReference type="SUPFAM" id="SSF52166">
    <property type="entry name" value="Ribosomal protein L4"/>
    <property type="match status" value="1"/>
</dbReference>
<dbReference type="InterPro" id="IPR002136">
    <property type="entry name" value="Ribosomal_uL4"/>
</dbReference>
<comment type="function">
    <text evidence="5">Forms part of the polypeptide exit tunnel.</text>
</comment>
<comment type="function">
    <text evidence="5">One of the primary rRNA binding proteins, this protein initially binds near the 5'-end of the 23S rRNA. It is important during the early stages of 50S assembly. It makes multiple contacts with different domains of the 23S rRNA in the assembled 50S subunit and ribosome.</text>
</comment>
<gene>
    <name evidence="5" type="primary">rplD</name>
    <name evidence="7" type="ORF">EYC98_00980</name>
</gene>
<evidence type="ECO:0000256" key="5">
    <source>
        <dbReference type="HAMAP-Rule" id="MF_01328"/>
    </source>
</evidence>
<dbReference type="PANTHER" id="PTHR10746">
    <property type="entry name" value="50S RIBOSOMAL PROTEIN L4"/>
    <property type="match status" value="1"/>
</dbReference>
<evidence type="ECO:0000256" key="2">
    <source>
        <dbReference type="ARBA" id="ARBA00022980"/>
    </source>
</evidence>
<evidence type="ECO:0000256" key="3">
    <source>
        <dbReference type="ARBA" id="ARBA00023274"/>
    </source>
</evidence>
<dbReference type="Pfam" id="PF00573">
    <property type="entry name" value="Ribosomal_L4"/>
    <property type="match status" value="1"/>
</dbReference>
<keyword evidence="8" id="KW-1185">Reference proteome</keyword>
<keyword evidence="2 5" id="KW-0689">Ribosomal protein</keyword>
<proteinExistence type="inferred from homology"/>
<protein>
    <recommendedName>
        <fullName evidence="4 5">Large ribosomal subunit protein uL4</fullName>
    </recommendedName>
</protein>
<evidence type="ECO:0000256" key="1">
    <source>
        <dbReference type="ARBA" id="ARBA00010528"/>
    </source>
</evidence>
<organism evidence="7 8">
    <name type="scientific">Candidatus Litorirhabdus singularis</name>
    <dbReference type="NCBI Taxonomy" id="2518993"/>
    <lineage>
        <taxon>Bacteria</taxon>
        <taxon>Pseudomonadati</taxon>
        <taxon>Pseudomonadota</taxon>
        <taxon>Gammaproteobacteria</taxon>
        <taxon>Cellvibrionales</taxon>
        <taxon>Halieaceae</taxon>
        <taxon>Candidatus Litorirhabdus</taxon>
    </lineage>
</organism>
<keyword evidence="5" id="KW-0699">rRNA-binding</keyword>
<sequence>MELSIVKPGNADAGKVSVSDVAFAREYNEDLVHQVVTAYMAGARQGTRAQKNRAAVRGGGKKPWRQKGTGRARAGTIRSPIWRSGGVTFAAQPQDHSQKVNRKMYRAALRSIVSELARQERLVVVESLAVEEPKTKLLVKQLADYGLDSVLIVSAEIDENLYLASRNLHKVDVRDVDGVDPVSLIAYDKVVVTVDALKKIEEMLG</sequence>
<dbReference type="PANTHER" id="PTHR10746:SF6">
    <property type="entry name" value="LARGE RIBOSOMAL SUBUNIT PROTEIN UL4M"/>
    <property type="match status" value="1"/>
</dbReference>
<dbReference type="InterPro" id="IPR023574">
    <property type="entry name" value="Ribosomal_uL4_dom_sf"/>
</dbReference>
<dbReference type="Proteomes" id="UP001143362">
    <property type="component" value="Unassembled WGS sequence"/>
</dbReference>
<dbReference type="InterPro" id="IPR013005">
    <property type="entry name" value="Ribosomal_uL4-like"/>
</dbReference>
<evidence type="ECO:0000313" key="8">
    <source>
        <dbReference type="Proteomes" id="UP001143362"/>
    </source>
</evidence>
<evidence type="ECO:0000313" key="7">
    <source>
        <dbReference type="EMBL" id="MCX2979433.1"/>
    </source>
</evidence>
<dbReference type="GO" id="GO:0005840">
    <property type="term" value="C:ribosome"/>
    <property type="evidence" value="ECO:0007669"/>
    <property type="project" value="UniProtKB-KW"/>
</dbReference>
<comment type="similarity">
    <text evidence="1 5">Belongs to the universal ribosomal protein uL4 family.</text>
</comment>
<keyword evidence="5" id="KW-0694">RNA-binding</keyword>
<dbReference type="EMBL" id="SHNN01000001">
    <property type="protein sequence ID" value="MCX2979433.1"/>
    <property type="molecule type" value="Genomic_DNA"/>
</dbReference>
<evidence type="ECO:0000256" key="6">
    <source>
        <dbReference type="SAM" id="MobiDB-lite"/>
    </source>
</evidence>
<keyword evidence="3 5" id="KW-0687">Ribonucleoprotein</keyword>
<comment type="subunit">
    <text evidence="5">Part of the 50S ribosomal subunit.</text>
</comment>
<name>A0ABT3TAW5_9GAMM</name>
<comment type="caution">
    <text evidence="7">The sequence shown here is derived from an EMBL/GenBank/DDBJ whole genome shotgun (WGS) entry which is preliminary data.</text>
</comment>
<dbReference type="NCBIfam" id="TIGR03953">
    <property type="entry name" value="rplD_bact"/>
    <property type="match status" value="1"/>
</dbReference>
<dbReference type="RefSeq" id="WP_279243435.1">
    <property type="nucleotide sequence ID" value="NZ_SHNN01000001.1"/>
</dbReference>